<keyword evidence="3" id="KW-0808">Transferase</keyword>
<organism evidence="10 11">
    <name type="scientific">Anaerorhabdus furcosa</name>
    <dbReference type="NCBI Taxonomy" id="118967"/>
    <lineage>
        <taxon>Bacteria</taxon>
        <taxon>Bacillati</taxon>
        <taxon>Bacillota</taxon>
        <taxon>Erysipelotrichia</taxon>
        <taxon>Erysipelotrichales</taxon>
        <taxon>Erysipelotrichaceae</taxon>
        <taxon>Anaerorhabdus</taxon>
    </lineage>
</organism>
<keyword evidence="7" id="KW-0444">Lipid biosynthesis</keyword>
<dbReference type="PANTHER" id="PTHR12358">
    <property type="entry name" value="SPHINGOSINE KINASE"/>
    <property type="match status" value="1"/>
</dbReference>
<dbReference type="EMBL" id="FUWY01000007">
    <property type="protein sequence ID" value="SJZ95448.1"/>
    <property type="molecule type" value="Genomic_DNA"/>
</dbReference>
<keyword evidence="6" id="KW-0067">ATP-binding</keyword>
<feature type="domain" description="DAGKc" evidence="9">
    <location>
        <begin position="1"/>
        <end position="126"/>
    </location>
</feature>
<evidence type="ECO:0000256" key="1">
    <source>
        <dbReference type="ARBA" id="ARBA00001946"/>
    </source>
</evidence>
<gene>
    <name evidence="10" type="ORF">SAMN02745191_2188</name>
</gene>
<dbReference type="SUPFAM" id="SSF111331">
    <property type="entry name" value="NAD kinase/diacylglycerol kinase-like"/>
    <property type="match status" value="1"/>
</dbReference>
<sequence length="299" mass="33733">MQHVFIVNPFTCKDKTNELIETIQFLCSTLHLDHKIIKTDYVGHATDITKQYKKDTCIYSVGGDGTAYEIANGLQKECSMAIIPAGTSNDFFRMLEVKDKDIHEIIQETIEGKTISIDYGLCNDKVFLNTTTLGLDARVNNMVCELLKKSPLPKFLLYGIAAIVNIFNPQPFEATITVDGKETKISSILIAIMNGKYYGNGFSPTKYADIQDGLFDICIVHTTPIVKMLYLLPKYFKGNTENIKEVSHLHGKDIHIKVNRPVHIQSDGENFMQRELHITLQNKALQLRIPKSAKEFTSL</sequence>
<accession>A0A1T4PWX6</accession>
<name>A0A1T4PWX6_9FIRM</name>
<dbReference type="InterPro" id="IPR005218">
    <property type="entry name" value="Diacylglycerol/lipid_kinase"/>
</dbReference>
<dbReference type="Pfam" id="PF19279">
    <property type="entry name" value="YegS_C"/>
    <property type="match status" value="1"/>
</dbReference>
<protein>
    <submittedName>
        <fullName evidence="10">Lipid kinase, YegS/Rv2252/BmrU family</fullName>
    </submittedName>
</protein>
<dbReference type="NCBIfam" id="TIGR00147">
    <property type="entry name" value="YegS/Rv2252/BmrU family lipid kinase"/>
    <property type="match status" value="1"/>
</dbReference>
<dbReference type="OrthoDB" id="9786026at2"/>
<reference evidence="11" key="1">
    <citation type="submission" date="2017-02" db="EMBL/GenBank/DDBJ databases">
        <authorList>
            <person name="Varghese N."/>
            <person name="Submissions S."/>
        </authorList>
    </citation>
    <scope>NUCLEOTIDE SEQUENCE [LARGE SCALE GENOMIC DNA]</scope>
    <source>
        <strain evidence="11">ATCC 25662</strain>
    </source>
</reference>
<evidence type="ECO:0000259" key="9">
    <source>
        <dbReference type="PROSITE" id="PS50146"/>
    </source>
</evidence>
<comment type="similarity">
    <text evidence="2">Belongs to the diacylglycerol/lipid kinase family.</text>
</comment>
<keyword evidence="7" id="KW-0443">Lipid metabolism</keyword>
<evidence type="ECO:0000256" key="8">
    <source>
        <dbReference type="ARBA" id="ARBA00023264"/>
    </source>
</evidence>
<dbReference type="RefSeq" id="WP_078712581.1">
    <property type="nucleotide sequence ID" value="NZ_FUWY01000007.1"/>
</dbReference>
<evidence type="ECO:0000256" key="2">
    <source>
        <dbReference type="ARBA" id="ARBA00005983"/>
    </source>
</evidence>
<evidence type="ECO:0000256" key="4">
    <source>
        <dbReference type="ARBA" id="ARBA00022741"/>
    </source>
</evidence>
<dbReference type="STRING" id="118967.SAMN02745191_2188"/>
<dbReference type="InterPro" id="IPR001206">
    <property type="entry name" value="Diacylglycerol_kinase_cat_dom"/>
</dbReference>
<dbReference type="PROSITE" id="PS50146">
    <property type="entry name" value="DAGK"/>
    <property type="match status" value="1"/>
</dbReference>
<dbReference type="InterPro" id="IPR050187">
    <property type="entry name" value="Lipid_Phosphate_FormReg"/>
</dbReference>
<dbReference type="InterPro" id="IPR016064">
    <property type="entry name" value="NAD/diacylglycerol_kinase_sf"/>
</dbReference>
<evidence type="ECO:0000256" key="7">
    <source>
        <dbReference type="ARBA" id="ARBA00023209"/>
    </source>
</evidence>
<dbReference type="InterPro" id="IPR045540">
    <property type="entry name" value="YegS/DAGK_C"/>
</dbReference>
<keyword evidence="11" id="KW-1185">Reference proteome</keyword>
<evidence type="ECO:0000313" key="10">
    <source>
        <dbReference type="EMBL" id="SJZ95448.1"/>
    </source>
</evidence>
<keyword evidence="7" id="KW-0594">Phospholipid biosynthesis</keyword>
<dbReference type="Pfam" id="PF00781">
    <property type="entry name" value="DAGK_cat"/>
    <property type="match status" value="1"/>
</dbReference>
<dbReference type="GO" id="GO:0005524">
    <property type="term" value="F:ATP binding"/>
    <property type="evidence" value="ECO:0007669"/>
    <property type="project" value="UniProtKB-KW"/>
</dbReference>
<comment type="cofactor">
    <cofactor evidence="1">
        <name>Mg(2+)</name>
        <dbReference type="ChEBI" id="CHEBI:18420"/>
    </cofactor>
</comment>
<dbReference type="GO" id="GO:0016301">
    <property type="term" value="F:kinase activity"/>
    <property type="evidence" value="ECO:0007669"/>
    <property type="project" value="UniProtKB-KW"/>
</dbReference>
<keyword evidence="5 10" id="KW-0418">Kinase</keyword>
<dbReference type="Proteomes" id="UP000243297">
    <property type="component" value="Unassembled WGS sequence"/>
</dbReference>
<evidence type="ECO:0000313" key="11">
    <source>
        <dbReference type="Proteomes" id="UP000243297"/>
    </source>
</evidence>
<dbReference type="Gene3D" id="2.60.200.40">
    <property type="match status" value="1"/>
</dbReference>
<evidence type="ECO:0000256" key="6">
    <source>
        <dbReference type="ARBA" id="ARBA00022840"/>
    </source>
</evidence>
<dbReference type="GO" id="GO:0008654">
    <property type="term" value="P:phospholipid biosynthetic process"/>
    <property type="evidence" value="ECO:0007669"/>
    <property type="project" value="UniProtKB-KW"/>
</dbReference>
<dbReference type="InterPro" id="IPR017438">
    <property type="entry name" value="ATP-NAD_kinase_N"/>
</dbReference>
<evidence type="ECO:0000256" key="5">
    <source>
        <dbReference type="ARBA" id="ARBA00022777"/>
    </source>
</evidence>
<keyword evidence="8" id="KW-1208">Phospholipid metabolism</keyword>
<evidence type="ECO:0000256" key="3">
    <source>
        <dbReference type="ARBA" id="ARBA00022679"/>
    </source>
</evidence>
<proteinExistence type="inferred from homology"/>
<dbReference type="Gene3D" id="3.40.50.10330">
    <property type="entry name" value="Probable inorganic polyphosphate/atp-NAD kinase, domain 1"/>
    <property type="match status" value="1"/>
</dbReference>
<dbReference type="AlphaFoldDB" id="A0A1T4PWX6"/>
<dbReference type="PANTHER" id="PTHR12358:SF54">
    <property type="entry name" value="SPHINGOSINE KINASE RELATED PROTEIN"/>
    <property type="match status" value="1"/>
</dbReference>
<keyword evidence="4" id="KW-0547">Nucleotide-binding</keyword>